<evidence type="ECO:0000313" key="3">
    <source>
        <dbReference type="EMBL" id="RHG07377.1"/>
    </source>
</evidence>
<dbReference type="Pfam" id="PF13240">
    <property type="entry name" value="Zn_Ribbon_1"/>
    <property type="match status" value="1"/>
</dbReference>
<evidence type="ECO:0000313" key="4">
    <source>
        <dbReference type="Proteomes" id="UP000284112"/>
    </source>
</evidence>
<dbReference type="InterPro" id="IPR026870">
    <property type="entry name" value="Zinc_ribbon_dom"/>
</dbReference>
<protein>
    <submittedName>
        <fullName evidence="3">Zinc ribbon domain-containing protein</fullName>
    </submittedName>
</protein>
<comment type="caution">
    <text evidence="3">The sequence shown here is derived from an EMBL/GenBank/DDBJ whole genome shotgun (WGS) entry which is preliminary data.</text>
</comment>
<sequence>MKCNKCGEELKANAKFCPNCGTAVSIQKDSIQEESVQNGIVPEKKKKSPIAYILIAVAAICIIGGIIFFKTRPEVIDLQEYVTCDISGYDGYGTAYLDIKEDKLVNDVYTIASEKKGLTYVTPEDFVTGLGINFKISKDSRLSNGDKVKIKFIFDNKKVKEYGIKFKGETKEIKVEKLKKVKKVDIFKKLKLKFSGDAPEAYTDEDVTLKAGGESFYCLISPNENLSIGDKITVECTDKEPINGVAPKSYKTTVTVPDTMNHYIEDPTELTTDDLANIKGKVERRMQGDDFSNIRVYMTTPDEDDTNEYLSYYDISNVTIGNEFWFYANIVDDVGVDVYNRIEVPVEMDISNRDEYSNNYGEVIHCYGYCSLSDMLRKKNGKLKLGDAGLYEFFHSAEDRDEALNDENELEEIKTKYTVTFDGSKQPEKMKEE</sequence>
<proteinExistence type="predicted"/>
<gene>
    <name evidence="3" type="ORF">DW641_09450</name>
</gene>
<evidence type="ECO:0000256" key="1">
    <source>
        <dbReference type="SAM" id="Phobius"/>
    </source>
</evidence>
<name>A0A414S0Z0_9FIRM</name>
<reference evidence="3 4" key="1">
    <citation type="submission" date="2018-08" db="EMBL/GenBank/DDBJ databases">
        <title>A genome reference for cultivated species of the human gut microbiota.</title>
        <authorList>
            <person name="Zou Y."/>
            <person name="Xue W."/>
            <person name="Luo G."/>
        </authorList>
    </citation>
    <scope>NUCLEOTIDE SEQUENCE [LARGE SCALE GENOMIC DNA]</scope>
    <source>
        <strain evidence="3 4">AM23-13</strain>
    </source>
</reference>
<evidence type="ECO:0000259" key="2">
    <source>
        <dbReference type="Pfam" id="PF13240"/>
    </source>
</evidence>
<dbReference type="AlphaFoldDB" id="A0A414S0Z0"/>
<dbReference type="EMBL" id="QRHW01000015">
    <property type="protein sequence ID" value="RHG07377.1"/>
    <property type="molecule type" value="Genomic_DNA"/>
</dbReference>
<feature type="transmembrane region" description="Helical" evidence="1">
    <location>
        <begin position="50"/>
        <end position="69"/>
    </location>
</feature>
<keyword evidence="1" id="KW-1133">Transmembrane helix</keyword>
<dbReference type="RefSeq" id="WP_118309725.1">
    <property type="nucleotide sequence ID" value="NZ_AP031429.1"/>
</dbReference>
<dbReference type="Proteomes" id="UP000284112">
    <property type="component" value="Unassembled WGS sequence"/>
</dbReference>
<keyword evidence="1" id="KW-0812">Transmembrane</keyword>
<accession>A0A414S0Z0</accession>
<keyword evidence="1" id="KW-0472">Membrane</keyword>
<feature type="domain" description="Zinc-ribbon" evidence="2">
    <location>
        <begin position="2"/>
        <end position="23"/>
    </location>
</feature>
<organism evidence="3 4">
    <name type="scientific">Dorea longicatena</name>
    <dbReference type="NCBI Taxonomy" id="88431"/>
    <lineage>
        <taxon>Bacteria</taxon>
        <taxon>Bacillati</taxon>
        <taxon>Bacillota</taxon>
        <taxon>Clostridia</taxon>
        <taxon>Lachnospirales</taxon>
        <taxon>Lachnospiraceae</taxon>
        <taxon>Dorea</taxon>
    </lineage>
</organism>